<keyword evidence="4 10" id="KW-1133">Transmembrane helix</keyword>
<evidence type="ECO:0000256" key="2">
    <source>
        <dbReference type="ARBA" id="ARBA00022692"/>
    </source>
</evidence>
<feature type="transmembrane region" description="Helical" evidence="10">
    <location>
        <begin position="1177"/>
        <end position="1196"/>
    </location>
</feature>
<keyword evidence="6 10" id="KW-0472">Membrane</keyword>
<evidence type="ECO:0000256" key="8">
    <source>
        <dbReference type="SAM" id="Coils"/>
    </source>
</evidence>
<dbReference type="InterPro" id="IPR036770">
    <property type="entry name" value="Ankyrin_rpt-contain_sf"/>
</dbReference>
<organism evidence="11 12">
    <name type="scientific">Clonostachys solani</name>
    <dbReference type="NCBI Taxonomy" id="160281"/>
    <lineage>
        <taxon>Eukaryota</taxon>
        <taxon>Fungi</taxon>
        <taxon>Dikarya</taxon>
        <taxon>Ascomycota</taxon>
        <taxon>Pezizomycotina</taxon>
        <taxon>Sordariomycetes</taxon>
        <taxon>Hypocreomycetidae</taxon>
        <taxon>Hypocreales</taxon>
        <taxon>Bionectriaceae</taxon>
        <taxon>Clonostachys</taxon>
    </lineage>
</organism>
<evidence type="ECO:0000256" key="5">
    <source>
        <dbReference type="ARBA" id="ARBA00023043"/>
    </source>
</evidence>
<comment type="subcellular location">
    <subcellularLocation>
        <location evidence="1">Membrane</location>
        <topology evidence="1">Multi-pass membrane protein</topology>
    </subcellularLocation>
</comment>
<dbReference type="Pfam" id="PF01544">
    <property type="entry name" value="CorA"/>
    <property type="match status" value="1"/>
</dbReference>
<dbReference type="Pfam" id="PF12796">
    <property type="entry name" value="Ank_2"/>
    <property type="match status" value="4"/>
</dbReference>
<dbReference type="AlphaFoldDB" id="A0A9N9Z9L4"/>
<protein>
    <recommendedName>
        <fullName evidence="13">Ankyrin repeat protein</fullName>
    </recommendedName>
</protein>
<feature type="coiled-coil region" evidence="8">
    <location>
        <begin position="1037"/>
        <end position="1064"/>
    </location>
</feature>
<dbReference type="OrthoDB" id="341259at2759"/>
<dbReference type="GO" id="GO:0046873">
    <property type="term" value="F:metal ion transmembrane transporter activity"/>
    <property type="evidence" value="ECO:0007669"/>
    <property type="project" value="InterPro"/>
</dbReference>
<evidence type="ECO:0008006" key="13">
    <source>
        <dbReference type="Google" id="ProtNLM"/>
    </source>
</evidence>
<dbReference type="InterPro" id="IPR045863">
    <property type="entry name" value="CorA_TM1_TM2"/>
</dbReference>
<proteinExistence type="predicted"/>
<gene>
    <name evidence="11" type="ORF">CSOL1703_00014635</name>
</gene>
<dbReference type="PANTHER" id="PTHR24198">
    <property type="entry name" value="ANKYRIN REPEAT AND PROTEIN KINASE DOMAIN-CONTAINING PROTEIN"/>
    <property type="match status" value="1"/>
</dbReference>
<dbReference type="GO" id="GO:0016020">
    <property type="term" value="C:membrane"/>
    <property type="evidence" value="ECO:0007669"/>
    <property type="project" value="UniProtKB-SubCell"/>
</dbReference>
<feature type="region of interest" description="Disordered" evidence="9">
    <location>
        <begin position="1232"/>
        <end position="1254"/>
    </location>
</feature>
<dbReference type="PROSITE" id="PS50297">
    <property type="entry name" value="ANK_REP_REGION"/>
    <property type="match status" value="3"/>
</dbReference>
<feature type="repeat" description="ANK" evidence="7">
    <location>
        <begin position="145"/>
        <end position="177"/>
    </location>
</feature>
<reference evidence="11" key="1">
    <citation type="submission" date="2021-10" db="EMBL/GenBank/DDBJ databases">
        <authorList>
            <person name="Piombo E."/>
        </authorList>
    </citation>
    <scope>NUCLEOTIDE SEQUENCE</scope>
</reference>
<evidence type="ECO:0000313" key="11">
    <source>
        <dbReference type="EMBL" id="CAH0051314.1"/>
    </source>
</evidence>
<feature type="compositionally biased region" description="Basic and acidic residues" evidence="9">
    <location>
        <begin position="591"/>
        <end position="600"/>
    </location>
</feature>
<keyword evidence="2 10" id="KW-0812">Transmembrane</keyword>
<dbReference type="PROSITE" id="PS50088">
    <property type="entry name" value="ANK_REPEAT"/>
    <property type="match status" value="3"/>
</dbReference>
<evidence type="ECO:0000256" key="1">
    <source>
        <dbReference type="ARBA" id="ARBA00004141"/>
    </source>
</evidence>
<evidence type="ECO:0000256" key="3">
    <source>
        <dbReference type="ARBA" id="ARBA00022737"/>
    </source>
</evidence>
<name>A0A9N9Z9L4_9HYPO</name>
<evidence type="ECO:0000256" key="9">
    <source>
        <dbReference type="SAM" id="MobiDB-lite"/>
    </source>
</evidence>
<dbReference type="EMBL" id="CABFOC020000040">
    <property type="protein sequence ID" value="CAH0051314.1"/>
    <property type="molecule type" value="Genomic_DNA"/>
</dbReference>
<dbReference type="Proteomes" id="UP000775872">
    <property type="component" value="Unassembled WGS sequence"/>
</dbReference>
<dbReference type="Gene3D" id="1.20.58.340">
    <property type="entry name" value="Magnesium transport protein CorA, transmembrane region"/>
    <property type="match status" value="1"/>
</dbReference>
<keyword evidence="8" id="KW-0175">Coiled coil</keyword>
<feature type="compositionally biased region" description="Polar residues" evidence="9">
    <location>
        <begin position="601"/>
        <end position="614"/>
    </location>
</feature>
<sequence>MNVPTTPPSESNQPVGVPVVQVEGGEAVAEPLPLQQFIRNVPRQSDGSLSPGDSANLGKILEGMSPEEVNAKDDNDEGQTALHHVARRGLKGVVARLMKHGAIVSAEDAQKNQPLLLSCQGGFVETTTELLKQGAKDFIDAKNSLGQTALHFSCIDGRSAIVKVLLKYKVNTNVLAADNSSPIFEASIRGHLEIVQLLLSHKGWDKGLLEQTVKATGRTPLHAAVYEGHDKIAEKLLESGSKLDICDSQGWTPLMAATKQESVGLMKRLLQRASQDNQLEIPDKENFTPLGEAAAKDFLTGVYMLIKAGANCTSINIPNEKAHSILVKVSSYGHDKIVELFLKNETKIGLSQEAKGEALQAASKQGYDNIVKQLIDEKVKTPIDFEDQAGMTALHHAIRGVIHNIEKHDEDLLGPNSVYVDEKSNTGSKPGKHYNVAKLLLGAKAKPGQKTKGGETALHLAVRSPRSKRINRVELILEHLEYDDVWAVNNKQQTALNLAFEAVSTENQAADWAMGVGDVHDIARLMLKRKVRAGHDIERVDPNDWSAIELAAYHALPEVLAFLLVNSTSMKETMKCIDSAKKLVEEKMSRKNEFSTRAKSETATTAPMPQNSSNAKDDWDESTRELLVMDILNDPQIVIIKDSESYQSPQPERGVEGFPKDHSASIFQFYAGEKESSIIQRFRTVQQVIYDDDKGPKKIMEEAVKNLKNIYGKMKSRTRIADPGTETETETEPKFTWVHLSSTNDALKRILKDEGCSEDRFRTIKSFFQNSWAEIPDNTSPSRFMRPQHSCKSFNTEKNDQDGRCTALYIPYLSFARYCRGQCSDHCRIARDDNPRERSNHQKLHEETRRRQNLVEAYRNQVIHGPSTLDEWYYQFAAEVSWSDDAQRRNKTQVVTKSLRDNTSEGKHWRLVQVNQLWAWVVGNKWLITATWDPIDGIEETLPQGIIDHIRKQAKVRGKRYQPHNAFYMSKLLVDFCIGSYERARIPTDKDPEHEQQVSIRQIFSNYMNTIGRDETLLFEISSEFSLENCRQKPDFINDAIKLAKEMSCQIKDIRDELNILKSVAQYQREVEEKLSTNSRKTGSGNASLRANYVIEDISQMDTVSLRIQSSISETLSLEQSEIANLQATLSVEQGTRSVEQGTRLMVFTIVTVVFLPLSFLASFFAMDTEAFQKSALWAKLLVFLVTLALVLPFYIPKILSILRDWLTRWRSRKDKRMEKLLIRAKKNTSTDPEAISSDLRSRTPSEVEEAATAPSIRRRDTLAMRFRKSDSGRML</sequence>
<dbReference type="PANTHER" id="PTHR24198:SF165">
    <property type="entry name" value="ANKYRIN REPEAT-CONTAINING PROTEIN-RELATED"/>
    <property type="match status" value="1"/>
</dbReference>
<evidence type="ECO:0000256" key="10">
    <source>
        <dbReference type="SAM" id="Phobius"/>
    </source>
</evidence>
<evidence type="ECO:0000256" key="4">
    <source>
        <dbReference type="ARBA" id="ARBA00022989"/>
    </source>
</evidence>
<accession>A0A9N9Z9L4</accession>
<dbReference type="SMART" id="SM00248">
    <property type="entry name" value="ANK"/>
    <property type="match status" value="12"/>
</dbReference>
<evidence type="ECO:0000313" key="12">
    <source>
        <dbReference type="Proteomes" id="UP000775872"/>
    </source>
</evidence>
<dbReference type="InterPro" id="IPR002110">
    <property type="entry name" value="Ankyrin_rpt"/>
</dbReference>
<feature type="transmembrane region" description="Helical" evidence="10">
    <location>
        <begin position="1145"/>
        <end position="1165"/>
    </location>
</feature>
<evidence type="ECO:0000256" key="7">
    <source>
        <dbReference type="PROSITE-ProRule" id="PRU00023"/>
    </source>
</evidence>
<comment type="caution">
    <text evidence="11">The sequence shown here is derived from an EMBL/GenBank/DDBJ whole genome shotgun (WGS) entry which is preliminary data.</text>
</comment>
<dbReference type="Gene3D" id="1.25.40.20">
    <property type="entry name" value="Ankyrin repeat-containing domain"/>
    <property type="match status" value="2"/>
</dbReference>
<dbReference type="SUPFAM" id="SSF144083">
    <property type="entry name" value="Magnesium transport protein CorA, transmembrane region"/>
    <property type="match status" value="1"/>
</dbReference>
<keyword evidence="12" id="KW-1185">Reference proteome</keyword>
<feature type="region of interest" description="Disordered" evidence="9">
    <location>
        <begin position="591"/>
        <end position="619"/>
    </location>
</feature>
<dbReference type="SUPFAM" id="SSF48403">
    <property type="entry name" value="Ankyrin repeat"/>
    <property type="match status" value="2"/>
</dbReference>
<evidence type="ECO:0000256" key="6">
    <source>
        <dbReference type="ARBA" id="ARBA00023136"/>
    </source>
</evidence>
<feature type="repeat" description="ANK" evidence="7">
    <location>
        <begin position="77"/>
        <end position="109"/>
    </location>
</feature>
<keyword evidence="3" id="KW-0677">Repeat</keyword>
<dbReference type="InterPro" id="IPR002523">
    <property type="entry name" value="MgTranspt_CorA/ZnTranspt_ZntB"/>
</dbReference>
<feature type="repeat" description="ANK" evidence="7">
    <location>
        <begin position="216"/>
        <end position="248"/>
    </location>
</feature>
<keyword evidence="5 7" id="KW-0040">ANK repeat</keyword>